<proteinExistence type="inferred from homology"/>
<evidence type="ECO:0000256" key="11">
    <source>
        <dbReference type="ARBA" id="ARBA00023004"/>
    </source>
</evidence>
<evidence type="ECO:0000256" key="12">
    <source>
        <dbReference type="ARBA" id="ARBA00023136"/>
    </source>
</evidence>
<dbReference type="GO" id="GO:0019646">
    <property type="term" value="P:aerobic electron transport chain"/>
    <property type="evidence" value="ECO:0007669"/>
    <property type="project" value="InterPro"/>
</dbReference>
<sequence>MITPELVDLSRLQFAVTALYHYLFVPLTLGLSMILVAMEGCYVVTGKEIYKDMTRFWGKLFAINFAMGVATGITMEFQFGTNWAYYSHYVGDIFGAPLAIEALVAFFMESTFAGLFFFGWKRLSRLGHWVCTFLMALGTNISAMWILIANGWMQFPKGSVFNVETMRMEMDSFWTIISSEWAQATFTHTVSAGYMTGAVFVMAISAWYLLRKRDVEFAKKSLMIACAFGLVTSLFTIHQGDESAYLVTRDQPEKLAAMEAIWNTESTPAPITVFAIPDSEARTNHAEVKIPWILGLIGTRSLSTPVPGINQLIERNVDRITRGKEAVVALEALRASPKDPALLAKFKEVQPYLGYGLLLRKYTNDVANATPEVIQEAAAHTIPSVGLIFWSFRGMVVSGLLMIVLFLAGLIYSVKGSVDKKSCYLTAAMIGMPLPWIANELGWVVTEVGRQPWSIYGMLPVDLSVSSLTAGSVFGSLAGFIVLYSCLIVVEVWLMKKFAGLGPSSLGTGRYFFENHR</sequence>
<keyword evidence="9 13" id="KW-0249">Electron transport</keyword>
<feature type="transmembrane region" description="Helical" evidence="13">
    <location>
        <begin position="390"/>
        <end position="412"/>
    </location>
</feature>
<gene>
    <name evidence="14" type="primary">cydA</name>
    <name evidence="14" type="ORF">MESMUL_05800</name>
</gene>
<keyword evidence="4 13" id="KW-1003">Cell membrane</keyword>
<dbReference type="GO" id="GO:0070069">
    <property type="term" value="C:cytochrome complex"/>
    <property type="evidence" value="ECO:0007669"/>
    <property type="project" value="UniProtKB-UniRule"/>
</dbReference>
<evidence type="ECO:0000256" key="9">
    <source>
        <dbReference type="ARBA" id="ARBA00022982"/>
    </source>
</evidence>
<protein>
    <submittedName>
        <fullName evidence="14">Cytochrome d ubiquinol oxidase subunit I</fullName>
    </submittedName>
</protein>
<evidence type="ECO:0000256" key="1">
    <source>
        <dbReference type="ARBA" id="ARBA00004429"/>
    </source>
</evidence>
<organism evidence="14 15">
    <name type="scientific">Mesosutterella multiformis</name>
    <dbReference type="NCBI Taxonomy" id="2259133"/>
    <lineage>
        <taxon>Bacteria</taxon>
        <taxon>Pseudomonadati</taxon>
        <taxon>Pseudomonadota</taxon>
        <taxon>Betaproteobacteria</taxon>
        <taxon>Burkholderiales</taxon>
        <taxon>Sutterellaceae</taxon>
        <taxon>Mesosutterella</taxon>
    </lineage>
</organism>
<feature type="transmembrane region" description="Helical" evidence="13">
    <location>
        <begin position="20"/>
        <end position="44"/>
    </location>
</feature>
<feature type="transmembrane region" description="Helical" evidence="13">
    <location>
        <begin position="56"/>
        <end position="75"/>
    </location>
</feature>
<dbReference type="RefSeq" id="WP_116269646.1">
    <property type="nucleotide sequence ID" value="NZ_BGZJ01000001.1"/>
</dbReference>
<dbReference type="GO" id="GO:0016682">
    <property type="term" value="F:oxidoreductase activity, acting on diphenols and related substances as donors, oxygen as acceptor"/>
    <property type="evidence" value="ECO:0007669"/>
    <property type="project" value="TreeGrafter"/>
</dbReference>
<dbReference type="GO" id="GO:0046872">
    <property type="term" value="F:metal ion binding"/>
    <property type="evidence" value="ECO:0007669"/>
    <property type="project" value="UniProtKB-UniRule"/>
</dbReference>
<evidence type="ECO:0000256" key="2">
    <source>
        <dbReference type="ARBA" id="ARBA00009819"/>
    </source>
</evidence>
<dbReference type="GO" id="GO:0005886">
    <property type="term" value="C:plasma membrane"/>
    <property type="evidence" value="ECO:0007669"/>
    <property type="project" value="UniProtKB-SubCell"/>
</dbReference>
<dbReference type="PANTHER" id="PTHR30365:SF0">
    <property type="entry name" value="CYTOCHROME BD-I UBIQUINOL OXIDASE SUBUNIT 1"/>
    <property type="match status" value="1"/>
</dbReference>
<keyword evidence="15" id="KW-1185">Reference proteome</keyword>
<dbReference type="AlphaFoldDB" id="A0A388SAJ1"/>
<keyword evidence="12 13" id="KW-0472">Membrane</keyword>
<keyword evidence="6 13" id="KW-0349">Heme</keyword>
<dbReference type="Pfam" id="PF01654">
    <property type="entry name" value="Cyt_bd_oxida_I"/>
    <property type="match status" value="1"/>
</dbReference>
<evidence type="ECO:0000313" key="15">
    <source>
        <dbReference type="Proteomes" id="UP000266091"/>
    </source>
</evidence>
<keyword evidence="5" id="KW-0997">Cell inner membrane</keyword>
<feature type="transmembrane region" description="Helical" evidence="13">
    <location>
        <begin position="95"/>
        <end position="119"/>
    </location>
</feature>
<comment type="subcellular location">
    <subcellularLocation>
        <location evidence="1">Cell inner membrane</location>
        <topology evidence="1">Multi-pass membrane protein</topology>
    </subcellularLocation>
</comment>
<feature type="transmembrane region" description="Helical" evidence="13">
    <location>
        <begin position="126"/>
        <end position="148"/>
    </location>
</feature>
<evidence type="ECO:0000256" key="10">
    <source>
        <dbReference type="ARBA" id="ARBA00022989"/>
    </source>
</evidence>
<reference evidence="14 15" key="1">
    <citation type="journal article" date="2018" name="Int. J. Syst. Evol. Microbiol.">
        <title>Mesosutterella multiformis gen. nov., sp. nov., a member of the family Sutterellaceae and Sutterella megalosphaeroides sp. nov., isolated from human faeces.</title>
        <authorList>
            <person name="Sakamoto M."/>
            <person name="Ikeyama N."/>
            <person name="Kunihiro T."/>
            <person name="Iino T."/>
            <person name="Yuki M."/>
            <person name="Ohkuma M."/>
        </authorList>
    </citation>
    <scope>NUCLEOTIDE SEQUENCE [LARGE SCALE GENOMIC DNA]</scope>
    <source>
        <strain evidence="14 15">4NBBH2</strain>
    </source>
</reference>
<evidence type="ECO:0000256" key="5">
    <source>
        <dbReference type="ARBA" id="ARBA00022519"/>
    </source>
</evidence>
<comment type="similarity">
    <text evidence="2 13">Belongs to the cytochrome ubiquinol oxidase subunit 1 family.</text>
</comment>
<comment type="caution">
    <text evidence="14">The sequence shown here is derived from an EMBL/GenBank/DDBJ whole genome shotgun (WGS) entry which is preliminary data.</text>
</comment>
<evidence type="ECO:0000256" key="3">
    <source>
        <dbReference type="ARBA" id="ARBA00022448"/>
    </source>
</evidence>
<accession>A0A388SAJ1</accession>
<dbReference type="GO" id="GO:0009055">
    <property type="term" value="F:electron transfer activity"/>
    <property type="evidence" value="ECO:0007669"/>
    <property type="project" value="UniProtKB-UniRule"/>
</dbReference>
<evidence type="ECO:0000256" key="4">
    <source>
        <dbReference type="ARBA" id="ARBA00022475"/>
    </source>
</evidence>
<evidence type="ECO:0000256" key="6">
    <source>
        <dbReference type="ARBA" id="ARBA00022617"/>
    </source>
</evidence>
<keyword evidence="3 13" id="KW-0813">Transport</keyword>
<dbReference type="OrthoDB" id="9807042at2"/>
<feature type="transmembrane region" description="Helical" evidence="13">
    <location>
        <begin position="191"/>
        <end position="210"/>
    </location>
</feature>
<dbReference type="PIRSF" id="PIRSF006446">
    <property type="entry name" value="Cyt_quinol_oxidase_1"/>
    <property type="match status" value="1"/>
</dbReference>
<evidence type="ECO:0000256" key="13">
    <source>
        <dbReference type="PIRNR" id="PIRNR006446"/>
    </source>
</evidence>
<dbReference type="Proteomes" id="UP000266091">
    <property type="component" value="Unassembled WGS sequence"/>
</dbReference>
<dbReference type="PANTHER" id="PTHR30365">
    <property type="entry name" value="CYTOCHROME D UBIQUINOL OXIDASE"/>
    <property type="match status" value="1"/>
</dbReference>
<evidence type="ECO:0000256" key="7">
    <source>
        <dbReference type="ARBA" id="ARBA00022692"/>
    </source>
</evidence>
<keyword evidence="11 13" id="KW-0408">Iron</keyword>
<evidence type="ECO:0000313" key="14">
    <source>
        <dbReference type="EMBL" id="GBO93226.1"/>
    </source>
</evidence>
<keyword evidence="8 13" id="KW-0479">Metal-binding</keyword>
<dbReference type="GO" id="GO:0020037">
    <property type="term" value="F:heme binding"/>
    <property type="evidence" value="ECO:0007669"/>
    <property type="project" value="TreeGrafter"/>
</dbReference>
<feature type="transmembrane region" description="Helical" evidence="13">
    <location>
        <begin position="465"/>
        <end position="490"/>
    </location>
</feature>
<evidence type="ECO:0000256" key="8">
    <source>
        <dbReference type="ARBA" id="ARBA00022723"/>
    </source>
</evidence>
<dbReference type="EMBL" id="BGZJ01000001">
    <property type="protein sequence ID" value="GBO93226.1"/>
    <property type="molecule type" value="Genomic_DNA"/>
</dbReference>
<name>A0A388SAJ1_9BURK</name>
<keyword evidence="7 13" id="KW-0812">Transmembrane</keyword>
<keyword evidence="10 13" id="KW-1133">Transmembrane helix</keyword>
<dbReference type="InterPro" id="IPR002585">
    <property type="entry name" value="Cyt-d_ubiquinol_oxidase_su_1"/>
</dbReference>